<name>A0A1I7S6H8_BURXY</name>
<reference evidence="16" key="1">
    <citation type="submission" date="2016-11" db="UniProtKB">
        <authorList>
            <consortium name="WormBaseParasite"/>
        </authorList>
    </citation>
    <scope>IDENTIFICATION</scope>
</reference>
<dbReference type="GO" id="GO:0016477">
    <property type="term" value="P:cell migration"/>
    <property type="evidence" value="ECO:0007669"/>
    <property type="project" value="TreeGrafter"/>
</dbReference>
<evidence type="ECO:0000256" key="1">
    <source>
        <dbReference type="ARBA" id="ARBA00004609"/>
    </source>
</evidence>
<evidence type="ECO:0000256" key="7">
    <source>
        <dbReference type="ARBA" id="ARBA00023136"/>
    </source>
</evidence>
<organism evidence="14 16">
    <name type="scientific">Bursaphelenchus xylophilus</name>
    <name type="common">Pinewood nematode worm</name>
    <name type="synonym">Aphelenchoides xylophilus</name>
    <dbReference type="NCBI Taxonomy" id="6326"/>
    <lineage>
        <taxon>Eukaryota</taxon>
        <taxon>Metazoa</taxon>
        <taxon>Ecdysozoa</taxon>
        <taxon>Nematoda</taxon>
        <taxon>Chromadorea</taxon>
        <taxon>Rhabditida</taxon>
        <taxon>Tylenchina</taxon>
        <taxon>Tylenchomorpha</taxon>
        <taxon>Aphelenchoidea</taxon>
        <taxon>Aphelenchoididae</taxon>
        <taxon>Bursaphelenchus</taxon>
    </lineage>
</organism>
<dbReference type="WBParaSite" id="BXY_0861600.1">
    <property type="protein sequence ID" value="BXY_0861600.1"/>
    <property type="gene ID" value="BXY_0861600"/>
</dbReference>
<evidence type="ECO:0000256" key="12">
    <source>
        <dbReference type="SAM" id="SignalP"/>
    </source>
</evidence>
<dbReference type="GO" id="GO:0009986">
    <property type="term" value="C:cell surface"/>
    <property type="evidence" value="ECO:0007669"/>
    <property type="project" value="TreeGrafter"/>
</dbReference>
<evidence type="ECO:0000256" key="5">
    <source>
        <dbReference type="ARBA" id="ARBA00022729"/>
    </source>
</evidence>
<evidence type="ECO:0000256" key="2">
    <source>
        <dbReference type="ARBA" id="ARBA00010260"/>
    </source>
</evidence>
<dbReference type="OrthoDB" id="6380619at2759"/>
<keyword evidence="7" id="KW-0472">Membrane</keyword>
<keyword evidence="3" id="KW-1003">Cell membrane</keyword>
<dbReference type="PANTHER" id="PTHR10822:SF29">
    <property type="entry name" value="DIVISION ABNORMALLY DELAYED PROTEIN"/>
    <property type="match status" value="1"/>
</dbReference>
<comment type="similarity">
    <text evidence="2 11">Belongs to the glypican family.</text>
</comment>
<dbReference type="Proteomes" id="UP000095284">
    <property type="component" value="Unplaced"/>
</dbReference>
<comment type="subcellular location">
    <subcellularLocation>
        <location evidence="1">Cell membrane</location>
        <topology evidence="1">Lipid-anchor</topology>
        <topology evidence="1">GPI-anchor</topology>
    </subcellularLocation>
</comment>
<dbReference type="Proteomes" id="UP000659654">
    <property type="component" value="Unassembled WGS sequence"/>
</dbReference>
<dbReference type="PANTHER" id="PTHR10822">
    <property type="entry name" value="GLYPICAN"/>
    <property type="match status" value="1"/>
</dbReference>
<keyword evidence="8" id="KW-0325">Glycoprotein</keyword>
<evidence type="ECO:0000256" key="9">
    <source>
        <dbReference type="ARBA" id="ARBA00023207"/>
    </source>
</evidence>
<dbReference type="GO" id="GO:0098552">
    <property type="term" value="C:side of membrane"/>
    <property type="evidence" value="ECO:0007669"/>
    <property type="project" value="UniProtKB-KW"/>
</dbReference>
<evidence type="ECO:0000256" key="6">
    <source>
        <dbReference type="ARBA" id="ARBA00022974"/>
    </source>
</evidence>
<evidence type="ECO:0000313" key="15">
    <source>
        <dbReference type="Proteomes" id="UP000659654"/>
    </source>
</evidence>
<keyword evidence="15" id="KW-1185">Reference proteome</keyword>
<dbReference type="AlphaFoldDB" id="A0A1I7S6H8"/>
<evidence type="ECO:0000256" key="8">
    <source>
        <dbReference type="ARBA" id="ARBA00023180"/>
    </source>
</evidence>
<dbReference type="GO" id="GO:0090263">
    <property type="term" value="P:positive regulation of canonical Wnt signaling pathway"/>
    <property type="evidence" value="ECO:0007669"/>
    <property type="project" value="TreeGrafter"/>
</dbReference>
<evidence type="ECO:0000313" key="14">
    <source>
        <dbReference type="Proteomes" id="UP000095284"/>
    </source>
</evidence>
<dbReference type="GO" id="GO:1905475">
    <property type="term" value="P:regulation of protein localization to membrane"/>
    <property type="evidence" value="ECO:0007669"/>
    <property type="project" value="TreeGrafter"/>
</dbReference>
<dbReference type="Pfam" id="PF01153">
    <property type="entry name" value="Glypican"/>
    <property type="match status" value="1"/>
</dbReference>
<keyword evidence="5 12" id="KW-0732">Signal</keyword>
<keyword evidence="6" id="KW-0654">Proteoglycan</keyword>
<evidence type="ECO:0000313" key="13">
    <source>
        <dbReference type="EMBL" id="CAD5233244.1"/>
    </source>
</evidence>
<dbReference type="eggNOG" id="KOG3821">
    <property type="taxonomic scope" value="Eukaryota"/>
</dbReference>
<feature type="chain" id="PRO_5036308724" evidence="12">
    <location>
        <begin position="24"/>
        <end position="565"/>
    </location>
</feature>
<dbReference type="EMBL" id="CAJFCV020000006">
    <property type="protein sequence ID" value="CAG9127981.1"/>
    <property type="molecule type" value="Genomic_DNA"/>
</dbReference>
<evidence type="ECO:0000256" key="10">
    <source>
        <dbReference type="ARBA" id="ARBA00023288"/>
    </source>
</evidence>
<dbReference type="EMBL" id="CAJFDI010000006">
    <property type="protein sequence ID" value="CAD5233244.1"/>
    <property type="molecule type" value="Genomic_DNA"/>
</dbReference>
<reference evidence="13" key="2">
    <citation type="submission" date="2020-09" db="EMBL/GenBank/DDBJ databases">
        <authorList>
            <person name="Kikuchi T."/>
        </authorList>
    </citation>
    <scope>NUCLEOTIDE SEQUENCE</scope>
    <source>
        <strain evidence="13">Ka4C1</strain>
    </source>
</reference>
<evidence type="ECO:0000313" key="16">
    <source>
        <dbReference type="WBParaSite" id="BXY_0861600.1"/>
    </source>
</evidence>
<keyword evidence="9" id="KW-0357">Heparan sulfate</keyword>
<keyword evidence="10" id="KW-0449">Lipoprotein</keyword>
<dbReference type="Proteomes" id="UP000582659">
    <property type="component" value="Unassembled WGS sequence"/>
</dbReference>
<evidence type="ECO:0000256" key="11">
    <source>
        <dbReference type="RuleBase" id="RU003518"/>
    </source>
</evidence>
<feature type="signal peptide" evidence="12">
    <location>
        <begin position="1"/>
        <end position="23"/>
    </location>
</feature>
<protein>
    <submittedName>
        <fullName evidence="13">(pine wood nematode) hypothetical protein</fullName>
    </submittedName>
</protein>
<dbReference type="InterPro" id="IPR001863">
    <property type="entry name" value="Glypican"/>
</dbReference>
<accession>A0A1I7S6H8</accession>
<sequence length="565" mass="64097">MRPPGLVLKLCLLVIFSAECCQCQSTCAFMKQTPYDLRNMPDEPQIAQNLTHCPFNGLYSCCTPKIEAEMEGFARQKIEQFVQSHVVTMRGTLDEFARIFRNHFRDALRSTERQLDRMFQQTYGSFYRDNAKVFADFFDEIDEQFAVDDSSASLKSALGSLFRKVFLTEFSLMNPMRDVSNAERHCMARLQSQLKPFGQIPAKLAIILERMFLGWKFVTSSLEKASELLIRISDKMVLQKECVSKLIAMRQCHVCSGAGPEAKPCMGYCLNVLNGCFAEIAEIEPQWTGLMGTLQLLSNRLKSASNAYHVLAPIPIQISEAIMLFQERGNTISNRILFQCFEPTLRFKRNAEENVLTDRPIVMNSETSANNVNWLSESLDRLYRKGDALKKDMARFNDRLILMKGAWRLLPTAICADGQVAQGSEEQCWNGQTVGSYRKPVVPSGIFHQKNNPEFRDMQMNLSKATFIDERMTLHSLRVQLLNIYDGKAAKASEVEASGLEELNPNPDDEDSFEGSAYSNCDDNTNQALEDVKIQLLEQKWKSASGHLAPLISTAISLFILLRWH</sequence>
<dbReference type="GO" id="GO:0005576">
    <property type="term" value="C:extracellular region"/>
    <property type="evidence" value="ECO:0007669"/>
    <property type="project" value="TreeGrafter"/>
</dbReference>
<gene>
    <name evidence="13" type="ORF">BXYJ_LOCUS13335</name>
</gene>
<dbReference type="GO" id="GO:0005886">
    <property type="term" value="C:plasma membrane"/>
    <property type="evidence" value="ECO:0007669"/>
    <property type="project" value="UniProtKB-SubCell"/>
</dbReference>
<evidence type="ECO:0000256" key="3">
    <source>
        <dbReference type="ARBA" id="ARBA00022475"/>
    </source>
</evidence>
<proteinExistence type="inferred from homology"/>
<evidence type="ECO:0000256" key="4">
    <source>
        <dbReference type="ARBA" id="ARBA00022622"/>
    </source>
</evidence>
<keyword evidence="4" id="KW-0336">GPI-anchor</keyword>
<dbReference type="SMR" id="A0A1I7S6H8"/>